<gene>
    <name evidence="3" type="ORF">SAMN00120144_0802</name>
</gene>
<dbReference type="EMBL" id="FWWW01000039">
    <property type="protein sequence ID" value="SMB84041.1"/>
    <property type="molecule type" value="Genomic_DNA"/>
</dbReference>
<protein>
    <recommendedName>
        <fullName evidence="5">Lipoprotein</fullName>
    </recommendedName>
</protein>
<accession>A0A1W1UTC5</accession>
<dbReference type="OrthoDB" id="887022at2"/>
<keyword evidence="2" id="KW-0732">Signal</keyword>
<dbReference type="RefSeq" id="WP_084443674.1">
    <property type="nucleotide sequence ID" value="NZ_FWWW01000039.1"/>
</dbReference>
<evidence type="ECO:0008006" key="5">
    <source>
        <dbReference type="Google" id="ProtNLM"/>
    </source>
</evidence>
<proteinExistence type="predicted"/>
<evidence type="ECO:0000313" key="3">
    <source>
        <dbReference type="EMBL" id="SMB84041.1"/>
    </source>
</evidence>
<feature type="region of interest" description="Disordered" evidence="1">
    <location>
        <begin position="22"/>
        <end position="124"/>
    </location>
</feature>
<reference evidence="3 4" key="1">
    <citation type="submission" date="2017-04" db="EMBL/GenBank/DDBJ databases">
        <authorList>
            <person name="Afonso C.L."/>
            <person name="Miller P.J."/>
            <person name="Scott M.A."/>
            <person name="Spackman E."/>
            <person name="Goraichik I."/>
            <person name="Dimitrov K.M."/>
            <person name="Suarez D.L."/>
            <person name="Swayne D.E."/>
        </authorList>
    </citation>
    <scope>NUCLEOTIDE SEQUENCE [LARGE SCALE GENOMIC DNA]</scope>
    <source>
        <strain evidence="3 4">DSM 11622</strain>
    </source>
</reference>
<organism evidence="3 4">
    <name type="scientific">Hymenobacter roseosalivarius DSM 11622</name>
    <dbReference type="NCBI Taxonomy" id="645990"/>
    <lineage>
        <taxon>Bacteria</taxon>
        <taxon>Pseudomonadati</taxon>
        <taxon>Bacteroidota</taxon>
        <taxon>Cytophagia</taxon>
        <taxon>Cytophagales</taxon>
        <taxon>Hymenobacteraceae</taxon>
        <taxon>Hymenobacter</taxon>
    </lineage>
</organism>
<sequence length="124" mass="12893">MNKNLLLAGVASLALSMSACSSEPSAFRPDKQVSIDQVAPGSRTSDNFDQGTAYETNQAKGAAIPKPVSSAVEGVDGRPKPSAEASISANAEEAMRTNRKKEAAKINAKPSQADTMANGSEIQR</sequence>
<evidence type="ECO:0000313" key="4">
    <source>
        <dbReference type="Proteomes" id="UP000192266"/>
    </source>
</evidence>
<feature type="chain" id="PRO_5012574147" description="Lipoprotein" evidence="2">
    <location>
        <begin position="22"/>
        <end position="124"/>
    </location>
</feature>
<dbReference type="PROSITE" id="PS51257">
    <property type="entry name" value="PROKAR_LIPOPROTEIN"/>
    <property type="match status" value="1"/>
</dbReference>
<feature type="compositionally biased region" description="Low complexity" evidence="1">
    <location>
        <begin position="82"/>
        <end position="92"/>
    </location>
</feature>
<name>A0A1W1UTC5_9BACT</name>
<feature type="compositionally biased region" description="Polar residues" evidence="1">
    <location>
        <begin position="42"/>
        <end position="59"/>
    </location>
</feature>
<evidence type="ECO:0000256" key="2">
    <source>
        <dbReference type="SAM" id="SignalP"/>
    </source>
</evidence>
<dbReference type="Proteomes" id="UP000192266">
    <property type="component" value="Unassembled WGS sequence"/>
</dbReference>
<dbReference type="AlphaFoldDB" id="A0A1W1UTC5"/>
<keyword evidence="4" id="KW-1185">Reference proteome</keyword>
<evidence type="ECO:0000256" key="1">
    <source>
        <dbReference type="SAM" id="MobiDB-lite"/>
    </source>
</evidence>
<feature type="compositionally biased region" description="Polar residues" evidence="1">
    <location>
        <begin position="109"/>
        <end position="124"/>
    </location>
</feature>
<feature type="compositionally biased region" description="Basic and acidic residues" evidence="1">
    <location>
        <begin position="93"/>
        <end position="104"/>
    </location>
</feature>
<feature type="signal peptide" evidence="2">
    <location>
        <begin position="1"/>
        <end position="21"/>
    </location>
</feature>
<dbReference type="STRING" id="645990.SAMN00120144_0802"/>